<name>A0A3B0YE41_9ZZZZ</name>
<organism evidence="1">
    <name type="scientific">hydrothermal vent metagenome</name>
    <dbReference type="NCBI Taxonomy" id="652676"/>
    <lineage>
        <taxon>unclassified sequences</taxon>
        <taxon>metagenomes</taxon>
        <taxon>ecological metagenomes</taxon>
    </lineage>
</organism>
<proteinExistence type="predicted"/>
<sequence length="166" mass="17270">MNLKTVFGVVGAAMLLASTSAYSREFADIYTECGLGAMIAPKNEAVAAVTNVTWDLGTTAISSNVSSEDTCSGGKVAAASFITNSYASLEKELARGSGEHVNALFEIMNCSADANAKLVGTLRGEFSGYAGTASYAMDSDYQKSEKLYNIVNKTVSSNPSGVCNLT</sequence>
<accession>A0A3B0YE41</accession>
<dbReference type="InterPro" id="IPR021383">
    <property type="entry name" value="DUF3015"/>
</dbReference>
<gene>
    <name evidence="1" type="ORF">MNBD_GAMMA15-203</name>
</gene>
<dbReference type="EMBL" id="UOFN01000107">
    <property type="protein sequence ID" value="VAW79165.1"/>
    <property type="molecule type" value="Genomic_DNA"/>
</dbReference>
<evidence type="ECO:0008006" key="2">
    <source>
        <dbReference type="Google" id="ProtNLM"/>
    </source>
</evidence>
<protein>
    <recommendedName>
        <fullName evidence="2">DUF3015 domain-containing protein</fullName>
    </recommendedName>
</protein>
<dbReference type="Pfam" id="PF11220">
    <property type="entry name" value="DUF3015"/>
    <property type="match status" value="1"/>
</dbReference>
<evidence type="ECO:0000313" key="1">
    <source>
        <dbReference type="EMBL" id="VAW79165.1"/>
    </source>
</evidence>
<dbReference type="AlphaFoldDB" id="A0A3B0YE41"/>
<reference evidence="1" key="1">
    <citation type="submission" date="2018-06" db="EMBL/GenBank/DDBJ databases">
        <authorList>
            <person name="Zhirakovskaya E."/>
        </authorList>
    </citation>
    <scope>NUCLEOTIDE SEQUENCE</scope>
</reference>